<feature type="transmembrane region" description="Helical" evidence="7">
    <location>
        <begin position="98"/>
        <end position="119"/>
    </location>
</feature>
<evidence type="ECO:0000256" key="4">
    <source>
        <dbReference type="ARBA" id="ARBA00022692"/>
    </source>
</evidence>
<evidence type="ECO:0000313" key="9">
    <source>
        <dbReference type="Proteomes" id="UP001162891"/>
    </source>
</evidence>
<keyword evidence="5 7" id="KW-1133">Transmembrane helix</keyword>
<feature type="transmembrane region" description="Helical" evidence="7">
    <location>
        <begin position="248"/>
        <end position="273"/>
    </location>
</feature>
<feature type="transmembrane region" description="Helical" evidence="7">
    <location>
        <begin position="216"/>
        <end position="236"/>
    </location>
</feature>
<evidence type="ECO:0000256" key="3">
    <source>
        <dbReference type="ARBA" id="ARBA00022475"/>
    </source>
</evidence>
<proteinExistence type="inferred from homology"/>
<feature type="transmembrane region" description="Helical" evidence="7">
    <location>
        <begin position="182"/>
        <end position="204"/>
    </location>
</feature>
<evidence type="ECO:0000256" key="2">
    <source>
        <dbReference type="ARBA" id="ARBA00008929"/>
    </source>
</evidence>
<comment type="subcellular location">
    <subcellularLocation>
        <location evidence="1">Cell membrane</location>
        <topology evidence="1">Multi-pass membrane protein</topology>
    </subcellularLocation>
</comment>
<comment type="similarity">
    <text evidence="2">Belongs to the NrfD family.</text>
</comment>
<feature type="transmembrane region" description="Helical" evidence="7">
    <location>
        <begin position="285"/>
        <end position="306"/>
    </location>
</feature>
<feature type="transmembrane region" description="Helical" evidence="7">
    <location>
        <begin position="57"/>
        <end position="78"/>
    </location>
</feature>
<dbReference type="RefSeq" id="WP_248355317.1">
    <property type="nucleotide sequence ID" value="NZ_AP025591.1"/>
</dbReference>
<organism evidence="8 9">
    <name type="scientific">Anaeromyxobacter oryzae</name>
    <dbReference type="NCBI Taxonomy" id="2918170"/>
    <lineage>
        <taxon>Bacteria</taxon>
        <taxon>Pseudomonadati</taxon>
        <taxon>Myxococcota</taxon>
        <taxon>Myxococcia</taxon>
        <taxon>Myxococcales</taxon>
        <taxon>Cystobacterineae</taxon>
        <taxon>Anaeromyxobacteraceae</taxon>
        <taxon>Anaeromyxobacter</taxon>
    </lineage>
</organism>
<feature type="transmembrane region" description="Helical" evidence="7">
    <location>
        <begin position="24"/>
        <end position="45"/>
    </location>
</feature>
<feature type="transmembrane region" description="Helical" evidence="7">
    <location>
        <begin position="149"/>
        <end position="170"/>
    </location>
</feature>
<gene>
    <name evidence="8" type="ORF">AMOR_50390</name>
</gene>
<evidence type="ECO:0000256" key="1">
    <source>
        <dbReference type="ARBA" id="ARBA00004651"/>
    </source>
</evidence>
<evidence type="ECO:0000256" key="7">
    <source>
        <dbReference type="SAM" id="Phobius"/>
    </source>
</evidence>
<dbReference type="InterPro" id="IPR005614">
    <property type="entry name" value="NrfD-like"/>
</dbReference>
<protein>
    <submittedName>
        <fullName evidence="8">NrfD</fullName>
    </submittedName>
</protein>
<sequence>MHELDLSRHSALVDPRLHVWGWEIPVYLFLGGMAAGVMILGAVLAGRAGERSRAARWLPFAAPVLVSVGMAALFLDLANKAHVFRFYLALRWTSPMSWGAWILVVVYPVTLLGGLAGLADDEAEALAARAGPLGDLVRRARAFALPRAAALRTWTVATGVGLGVYTGILLSTLGARALWGSALLGPLFLVSGLSTGAAFLMLFPVSPGERTALARWDLVAIGGEVLLLALFLVGLSTGGAAGRAAAELLLGGAFTAPFWALVVIAGLAVPALLEALEARLHLRSTLAAPALVLAGGLALRFILVAAGQR</sequence>
<dbReference type="InterPro" id="IPR052049">
    <property type="entry name" value="Electron_transfer_protein"/>
</dbReference>
<dbReference type="Pfam" id="PF03916">
    <property type="entry name" value="NrfD"/>
    <property type="match status" value="1"/>
</dbReference>
<keyword evidence="3" id="KW-1003">Cell membrane</keyword>
<dbReference type="PANTHER" id="PTHR34856">
    <property type="entry name" value="PROTEIN NRFD"/>
    <property type="match status" value="1"/>
</dbReference>
<evidence type="ECO:0000256" key="5">
    <source>
        <dbReference type="ARBA" id="ARBA00022989"/>
    </source>
</evidence>
<keyword evidence="6 7" id="KW-0472">Membrane</keyword>
<name>A0ABN6N2G3_9BACT</name>
<dbReference type="Gene3D" id="1.20.1630.10">
    <property type="entry name" value="Formate dehydrogenase/DMSO reductase domain"/>
    <property type="match status" value="1"/>
</dbReference>
<keyword evidence="9" id="KW-1185">Reference proteome</keyword>
<dbReference type="PANTHER" id="PTHR34856:SF2">
    <property type="entry name" value="PROTEIN NRFD"/>
    <property type="match status" value="1"/>
</dbReference>
<evidence type="ECO:0000313" key="8">
    <source>
        <dbReference type="EMBL" id="BDG06043.1"/>
    </source>
</evidence>
<accession>A0ABN6N2G3</accession>
<keyword evidence="4 7" id="KW-0812">Transmembrane</keyword>
<reference evidence="9" key="1">
    <citation type="journal article" date="2022" name="Int. J. Syst. Evol. Microbiol.">
        <title>Anaeromyxobacter oryzae sp. nov., Anaeromyxobacter diazotrophicus sp. nov. and Anaeromyxobacter paludicola sp. nov., isolated from paddy soils.</title>
        <authorList>
            <person name="Itoh H."/>
            <person name="Xu Z."/>
            <person name="Mise K."/>
            <person name="Masuda Y."/>
            <person name="Ushijima N."/>
            <person name="Hayakawa C."/>
            <person name="Shiratori Y."/>
            <person name="Senoo K."/>
        </authorList>
    </citation>
    <scope>NUCLEOTIDE SEQUENCE [LARGE SCALE GENOMIC DNA]</scope>
    <source>
        <strain evidence="9">Red232</strain>
    </source>
</reference>
<dbReference type="EMBL" id="AP025591">
    <property type="protein sequence ID" value="BDG06043.1"/>
    <property type="molecule type" value="Genomic_DNA"/>
</dbReference>
<dbReference type="Proteomes" id="UP001162891">
    <property type="component" value="Chromosome"/>
</dbReference>
<evidence type="ECO:0000256" key="6">
    <source>
        <dbReference type="ARBA" id="ARBA00023136"/>
    </source>
</evidence>